<dbReference type="Proteomes" id="UP000599578">
    <property type="component" value="Unassembled WGS sequence"/>
</dbReference>
<dbReference type="RefSeq" id="WP_188860046.1">
    <property type="nucleotide sequence ID" value="NZ_BMLT01000003.1"/>
</dbReference>
<name>A0A918DRZ8_9GAMM</name>
<keyword evidence="1" id="KW-1133">Transmembrane helix</keyword>
<comment type="caution">
    <text evidence="2">The sequence shown here is derived from an EMBL/GenBank/DDBJ whole genome shotgun (WGS) entry which is preliminary data.</text>
</comment>
<evidence type="ECO:0000313" key="2">
    <source>
        <dbReference type="EMBL" id="GGO80070.1"/>
    </source>
</evidence>
<protein>
    <submittedName>
        <fullName evidence="2">Uncharacterized protein</fullName>
    </submittedName>
</protein>
<proteinExistence type="predicted"/>
<gene>
    <name evidence="2" type="ORF">GCM10011348_15940</name>
</gene>
<feature type="transmembrane region" description="Helical" evidence="1">
    <location>
        <begin position="6"/>
        <end position="25"/>
    </location>
</feature>
<reference evidence="2 3" key="1">
    <citation type="journal article" date="2014" name="Int. J. Syst. Evol. Microbiol.">
        <title>Complete genome sequence of Corynebacterium casei LMG S-19264T (=DSM 44701T), isolated from a smear-ripened cheese.</title>
        <authorList>
            <consortium name="US DOE Joint Genome Institute (JGI-PGF)"/>
            <person name="Walter F."/>
            <person name="Albersmeier A."/>
            <person name="Kalinowski J."/>
            <person name="Ruckert C."/>
        </authorList>
    </citation>
    <scope>NUCLEOTIDE SEQUENCE [LARGE SCALE GENOMIC DNA]</scope>
    <source>
        <strain evidence="2 3">CGMCC 1.7286</strain>
    </source>
</reference>
<keyword evidence="3" id="KW-1185">Reference proteome</keyword>
<dbReference type="EMBL" id="BMLT01000003">
    <property type="protein sequence ID" value="GGO80070.1"/>
    <property type="molecule type" value="Genomic_DNA"/>
</dbReference>
<organism evidence="2 3">
    <name type="scientific">Marinobacterium nitratireducens</name>
    <dbReference type="NCBI Taxonomy" id="518897"/>
    <lineage>
        <taxon>Bacteria</taxon>
        <taxon>Pseudomonadati</taxon>
        <taxon>Pseudomonadota</taxon>
        <taxon>Gammaproteobacteria</taxon>
        <taxon>Oceanospirillales</taxon>
        <taxon>Oceanospirillaceae</taxon>
        <taxon>Marinobacterium</taxon>
    </lineage>
</organism>
<keyword evidence="1" id="KW-0812">Transmembrane</keyword>
<keyword evidence="1" id="KW-0472">Membrane</keyword>
<evidence type="ECO:0000256" key="1">
    <source>
        <dbReference type="SAM" id="Phobius"/>
    </source>
</evidence>
<sequence>MLEIIGMAVVAWVVFAIATGVFRGVKLKRNRETGKQVRDIAVNTLGVPPAYYRHSVLNYMDEVKKAAEYLQSSGGDYSSLDWPNALAWAIYGGYRHDCDQYLRGNASVQNVLERAGVSVENINNELARDSLSLSTNSEEAEPEAEAEVETAVDPLQLLQFYQIVKIQGEECLAHWNGEHWEMDATCDSLNEMLRTGLIDLRAVQNWIDKKQTQQ</sequence>
<dbReference type="AlphaFoldDB" id="A0A918DRZ8"/>
<evidence type="ECO:0000313" key="3">
    <source>
        <dbReference type="Proteomes" id="UP000599578"/>
    </source>
</evidence>
<accession>A0A918DRZ8</accession>